<dbReference type="GO" id="GO:0022857">
    <property type="term" value="F:transmembrane transporter activity"/>
    <property type="evidence" value="ECO:0007669"/>
    <property type="project" value="InterPro"/>
</dbReference>
<dbReference type="InterPro" id="IPR011701">
    <property type="entry name" value="MFS"/>
</dbReference>
<dbReference type="Gene3D" id="1.20.1250.20">
    <property type="entry name" value="MFS general substrate transporter like domains"/>
    <property type="match status" value="1"/>
</dbReference>
<name>A0A498KJQ7_MALDO</name>
<evidence type="ECO:0000256" key="2">
    <source>
        <dbReference type="ARBA" id="ARBA00022448"/>
    </source>
</evidence>
<dbReference type="PANTHER" id="PTHR23505:SF79">
    <property type="entry name" value="PROTEIN SPINSTER"/>
    <property type="match status" value="1"/>
</dbReference>
<comment type="subcellular location">
    <subcellularLocation>
        <location evidence="1">Membrane</location>
        <topology evidence="1">Multi-pass membrane protein</topology>
    </subcellularLocation>
</comment>
<feature type="compositionally biased region" description="Basic and acidic residues" evidence="7">
    <location>
        <begin position="172"/>
        <end position="182"/>
    </location>
</feature>
<gene>
    <name evidence="9" type="ORF">DVH24_014534</name>
</gene>
<reference evidence="9 10" key="1">
    <citation type="submission" date="2018-10" db="EMBL/GenBank/DDBJ databases">
        <title>A high-quality apple genome assembly.</title>
        <authorList>
            <person name="Hu J."/>
        </authorList>
    </citation>
    <scope>NUCLEOTIDE SEQUENCE [LARGE SCALE GENOMIC DNA]</scope>
    <source>
        <strain evidence="10">cv. HFTH1</strain>
        <tissue evidence="9">Young leaf</tissue>
    </source>
</reference>
<feature type="compositionally biased region" description="Pro residues" evidence="7">
    <location>
        <begin position="185"/>
        <end position="196"/>
    </location>
</feature>
<evidence type="ECO:0000256" key="7">
    <source>
        <dbReference type="SAM" id="MobiDB-lite"/>
    </source>
</evidence>
<keyword evidence="3 8" id="KW-0812">Transmembrane</keyword>
<comment type="similarity">
    <text evidence="6">Belongs to the major facilitator superfamily. Spinster (TC 2.A.1.49) family.</text>
</comment>
<keyword evidence="10" id="KW-1185">Reference proteome</keyword>
<feature type="region of interest" description="Disordered" evidence="7">
    <location>
        <begin position="562"/>
        <end position="595"/>
    </location>
</feature>
<evidence type="ECO:0000256" key="8">
    <source>
        <dbReference type="SAM" id="Phobius"/>
    </source>
</evidence>
<sequence>MVIFSYAVISFESIIINVSLAITLNRNFVEHNYETTNFSRFISSTFGNMTLSQALDEIVCDSLPDSLLTPNYYQDAKVVEICCPKNNPSKWKRKITDAMEMDFSWDAECCDIHTSAYTALKNLCVPRERREGGEAEGAVNFGGCLRNKALSLHPSLFSPLSHDLIIIMAESQQREKQQEQHHHQPPPPTPTPPSDTPNPDMSESPISDSPRYPSWFTPKRLLVMFCVINLINYVDRGAIASNGVNGSIGICDPSGICTAAWLAMFYMCIPTGIAMGYVYGGFVGSSFSWRYAFWGEALSMLPFCVLAFVMKPLELKGLALADTRKTLEPIETTSPLIEDSDVTEKASWPSPATKSLSQLSRFSRDMKALLLDKVYVANVLGYVSYNFVIGAYSYWGPKAGYDIYHMNKPDLWFGGITIVCGILGTLAGGLILDAVTATIYNAFKLLSVATFLGAIFCFSAFCVRNLYGFVVLFALGELLVFATQAPVNYVSLRCVTPSLRPLAMAVSTVSIHIFGDVPSSPLAGILQDHVKNWRITTLAVTSVLFLASGIWFIGIFVSNKGGSDEDGKEEVSTVETVRKPLEGNRTEGAKDPVEA</sequence>
<feature type="transmembrane region" description="Helical" evidence="8">
    <location>
        <begin position="467"/>
        <end position="487"/>
    </location>
</feature>
<feature type="transmembrane region" description="Helical" evidence="8">
    <location>
        <begin position="411"/>
        <end position="435"/>
    </location>
</feature>
<keyword evidence="2" id="KW-0813">Transport</keyword>
<feature type="transmembrane region" description="Helical" evidence="8">
    <location>
        <begin position="442"/>
        <end position="461"/>
    </location>
</feature>
<dbReference type="PANTHER" id="PTHR23505">
    <property type="entry name" value="SPINSTER"/>
    <property type="match status" value="1"/>
</dbReference>
<evidence type="ECO:0008006" key="11">
    <source>
        <dbReference type="Google" id="ProtNLM"/>
    </source>
</evidence>
<keyword evidence="5 8" id="KW-0472">Membrane</keyword>
<evidence type="ECO:0000256" key="4">
    <source>
        <dbReference type="ARBA" id="ARBA00022989"/>
    </source>
</evidence>
<dbReference type="GO" id="GO:0016020">
    <property type="term" value="C:membrane"/>
    <property type="evidence" value="ECO:0007669"/>
    <property type="project" value="UniProtKB-SubCell"/>
</dbReference>
<feature type="transmembrane region" description="Helical" evidence="8">
    <location>
        <begin position="535"/>
        <end position="558"/>
    </location>
</feature>
<dbReference type="InterPro" id="IPR044770">
    <property type="entry name" value="MFS_spinster-like"/>
</dbReference>
<dbReference type="AlphaFoldDB" id="A0A498KJQ7"/>
<dbReference type="InterPro" id="IPR036259">
    <property type="entry name" value="MFS_trans_sf"/>
</dbReference>
<comment type="caution">
    <text evidence="9">The sequence shown here is derived from an EMBL/GenBank/DDBJ whole genome shotgun (WGS) entry which is preliminary data.</text>
</comment>
<evidence type="ECO:0000256" key="3">
    <source>
        <dbReference type="ARBA" id="ARBA00022692"/>
    </source>
</evidence>
<feature type="transmembrane region" description="Helical" evidence="8">
    <location>
        <begin position="374"/>
        <end position="395"/>
    </location>
</feature>
<dbReference type="EMBL" id="RDQH01000327">
    <property type="protein sequence ID" value="RXI07968.1"/>
    <property type="molecule type" value="Genomic_DNA"/>
</dbReference>
<feature type="region of interest" description="Disordered" evidence="7">
    <location>
        <begin position="172"/>
        <end position="210"/>
    </location>
</feature>
<dbReference type="SUPFAM" id="SSF103473">
    <property type="entry name" value="MFS general substrate transporter"/>
    <property type="match status" value="1"/>
</dbReference>
<evidence type="ECO:0000313" key="9">
    <source>
        <dbReference type="EMBL" id="RXI07968.1"/>
    </source>
</evidence>
<evidence type="ECO:0000256" key="5">
    <source>
        <dbReference type="ARBA" id="ARBA00023136"/>
    </source>
</evidence>
<feature type="transmembrane region" description="Helical" evidence="8">
    <location>
        <begin position="259"/>
        <end position="279"/>
    </location>
</feature>
<protein>
    <recommendedName>
        <fullName evidence="11">Major facilitator superfamily (MFS) profile domain-containing protein</fullName>
    </recommendedName>
</protein>
<evidence type="ECO:0000256" key="1">
    <source>
        <dbReference type="ARBA" id="ARBA00004141"/>
    </source>
</evidence>
<evidence type="ECO:0000313" key="10">
    <source>
        <dbReference type="Proteomes" id="UP000290289"/>
    </source>
</evidence>
<organism evidence="9 10">
    <name type="scientific">Malus domestica</name>
    <name type="common">Apple</name>
    <name type="synonym">Pyrus malus</name>
    <dbReference type="NCBI Taxonomy" id="3750"/>
    <lineage>
        <taxon>Eukaryota</taxon>
        <taxon>Viridiplantae</taxon>
        <taxon>Streptophyta</taxon>
        <taxon>Embryophyta</taxon>
        <taxon>Tracheophyta</taxon>
        <taxon>Spermatophyta</taxon>
        <taxon>Magnoliopsida</taxon>
        <taxon>eudicotyledons</taxon>
        <taxon>Gunneridae</taxon>
        <taxon>Pentapetalae</taxon>
        <taxon>rosids</taxon>
        <taxon>fabids</taxon>
        <taxon>Rosales</taxon>
        <taxon>Rosaceae</taxon>
        <taxon>Amygdaloideae</taxon>
        <taxon>Maleae</taxon>
        <taxon>Malus</taxon>
    </lineage>
</organism>
<accession>A0A498KJQ7</accession>
<evidence type="ECO:0000256" key="6">
    <source>
        <dbReference type="ARBA" id="ARBA00024338"/>
    </source>
</evidence>
<proteinExistence type="inferred from homology"/>
<keyword evidence="4 8" id="KW-1133">Transmembrane helix</keyword>
<dbReference type="Pfam" id="PF07690">
    <property type="entry name" value="MFS_1"/>
    <property type="match status" value="1"/>
</dbReference>
<dbReference type="Proteomes" id="UP000290289">
    <property type="component" value="Chromosome 1"/>
</dbReference>